<dbReference type="Proteomes" id="UP000325292">
    <property type="component" value="Chromosome"/>
</dbReference>
<feature type="transmembrane region" description="Helical" evidence="1">
    <location>
        <begin position="85"/>
        <end position="104"/>
    </location>
</feature>
<name>A0ABM6RR46_9FIRM</name>
<protein>
    <recommendedName>
        <fullName evidence="4">Hydrogenase 4 subunit B</fullName>
    </recommendedName>
</protein>
<gene>
    <name evidence="2" type="ORF">BXT84_07455</name>
</gene>
<reference evidence="2 3" key="1">
    <citation type="journal article" date="2019" name="Sci. Rep.">
        <title>Sulfobacillus thermotolerans: new insights into resistance and metabolic capacities of acidophilic chemolithotrophs.</title>
        <authorList>
            <person name="Panyushkina A.E."/>
            <person name="Babenko V.V."/>
            <person name="Nikitina A.S."/>
            <person name="Selezneva O.V."/>
            <person name="Tsaplina I.A."/>
            <person name="Letarova M.A."/>
            <person name="Kostryukova E.S."/>
            <person name="Letarov A.V."/>
        </authorList>
    </citation>
    <scope>NUCLEOTIDE SEQUENCE [LARGE SCALE GENOMIC DNA]</scope>
    <source>
        <strain evidence="2 3">Kr1</strain>
    </source>
</reference>
<keyword evidence="1" id="KW-1133">Transmembrane helix</keyword>
<evidence type="ECO:0000256" key="1">
    <source>
        <dbReference type="SAM" id="Phobius"/>
    </source>
</evidence>
<sequence>MSPWTGGPHDYTEHTSFSAEGFVHPLRLAFQAFYGLRRQRWSRSGVRFYRHTIIYRLEQQGYLPVVRAGQWIAQKVRMSQSGQTSLYMAYLMISVVLAFILALWHPGA</sequence>
<dbReference type="EMBL" id="CP019454">
    <property type="protein sequence ID" value="AUW93797.1"/>
    <property type="molecule type" value="Genomic_DNA"/>
</dbReference>
<proteinExistence type="predicted"/>
<evidence type="ECO:0000313" key="3">
    <source>
        <dbReference type="Proteomes" id="UP000325292"/>
    </source>
</evidence>
<evidence type="ECO:0000313" key="2">
    <source>
        <dbReference type="EMBL" id="AUW93797.1"/>
    </source>
</evidence>
<keyword evidence="1" id="KW-0472">Membrane</keyword>
<evidence type="ECO:0008006" key="4">
    <source>
        <dbReference type="Google" id="ProtNLM"/>
    </source>
</evidence>
<accession>A0ABM6RR46</accession>
<keyword evidence="1" id="KW-0812">Transmembrane</keyword>
<organism evidence="2 3">
    <name type="scientific">Sulfobacillus thermotolerans</name>
    <dbReference type="NCBI Taxonomy" id="338644"/>
    <lineage>
        <taxon>Bacteria</taxon>
        <taxon>Bacillati</taxon>
        <taxon>Bacillota</taxon>
        <taxon>Clostridia</taxon>
        <taxon>Eubacteriales</taxon>
        <taxon>Clostridiales Family XVII. Incertae Sedis</taxon>
        <taxon>Sulfobacillus</taxon>
    </lineage>
</organism>
<keyword evidence="3" id="KW-1185">Reference proteome</keyword>